<organism evidence="1 2">
    <name type="scientific">Mesorhizobium australicum</name>
    <dbReference type="NCBI Taxonomy" id="536018"/>
    <lineage>
        <taxon>Bacteria</taxon>
        <taxon>Pseudomonadati</taxon>
        <taxon>Pseudomonadota</taxon>
        <taxon>Alphaproteobacteria</taxon>
        <taxon>Hyphomicrobiales</taxon>
        <taxon>Phyllobacteriaceae</taxon>
        <taxon>Mesorhizobium</taxon>
    </lineage>
</organism>
<gene>
    <name evidence="1" type="ORF">NKI81_28685</name>
</gene>
<comment type="caution">
    <text evidence="1">The sequence shown here is derived from an EMBL/GenBank/DDBJ whole genome shotgun (WGS) entry which is preliminary data.</text>
</comment>
<evidence type="ECO:0000313" key="2">
    <source>
        <dbReference type="Proteomes" id="UP001480082"/>
    </source>
</evidence>
<reference evidence="1 2" key="1">
    <citation type="journal article" date="2024" name="Proc. Natl. Acad. Sci. U.S.A.">
        <title>The evolutionary genomics of adaptation to stress in wild rhizobium bacteria.</title>
        <authorList>
            <person name="Kehlet-Delgado H."/>
            <person name="Montoya A.P."/>
            <person name="Jensen K.T."/>
            <person name="Wendlandt C.E."/>
            <person name="Dexheimer C."/>
            <person name="Roberts M."/>
            <person name="Torres Martinez L."/>
            <person name="Friesen M.L."/>
            <person name="Griffitts J.S."/>
            <person name="Porter S.S."/>
        </authorList>
    </citation>
    <scope>NUCLEOTIDE SEQUENCE [LARGE SCALE GENOMIC DNA]</scope>
    <source>
        <strain evidence="1 2">M0468</strain>
    </source>
</reference>
<keyword evidence="2" id="KW-1185">Reference proteome</keyword>
<accession>A0ACC6T7S1</accession>
<name>A0ACC6T7S1_9HYPH</name>
<proteinExistence type="predicted"/>
<sequence>MSFGTNGSEGGLAVELLRRLWSRQQVRALILGLASGALCVTPLAAYLNPLFYLGIPIGHVSESVAGQLLFSGPGVIFGAAFWILLRMRNPVEIKLGMVLVGISVTVWLLMLNLGISMMDKGHGPTWIGPLCAGMGGFLFSLLVLSVFLVFRDLRFVLSSTVLTTLAGLVPVTWQNFPFQFDVGWLALFVTWQCSVLICASFWPNPS</sequence>
<protein>
    <submittedName>
        <fullName evidence="1">Uncharacterized protein</fullName>
    </submittedName>
</protein>
<evidence type="ECO:0000313" key="1">
    <source>
        <dbReference type="EMBL" id="MER9287848.1"/>
    </source>
</evidence>
<dbReference type="EMBL" id="JAMYRI010000025">
    <property type="protein sequence ID" value="MER9287848.1"/>
    <property type="molecule type" value="Genomic_DNA"/>
</dbReference>
<dbReference type="Proteomes" id="UP001480082">
    <property type="component" value="Unassembled WGS sequence"/>
</dbReference>